<sequence length="60" mass="6779">MTTTDMQTKSNSTFEQWMNGVAAMWGMTASNLEADEWRPYYDAGYDHGEALEKIKAGDEP</sequence>
<dbReference type="Proteomes" id="UP001277471">
    <property type="component" value="Unassembled WGS sequence"/>
</dbReference>
<name>A0A4D8QWH1_AZOBR</name>
<dbReference type="EMBL" id="CP032342">
    <property type="protein sequence ID" value="QCO12903.1"/>
    <property type="molecule type" value="Genomic_DNA"/>
</dbReference>
<evidence type="ECO:0000313" key="4">
    <source>
        <dbReference type="Proteomes" id="UP001277471"/>
    </source>
</evidence>
<gene>
    <name evidence="2" type="ORF">D3868_28250</name>
    <name evidence="1" type="ORF">SIM66_00420</name>
</gene>
<dbReference type="EMBL" id="JAWXYC010000001">
    <property type="protein sequence ID" value="MDX5949672.1"/>
    <property type="molecule type" value="Genomic_DNA"/>
</dbReference>
<keyword evidence="4" id="KW-1185">Reference proteome</keyword>
<dbReference type="RefSeq" id="WP_015989382.1">
    <property type="nucleotide sequence ID" value="NZ_CP032342.1"/>
</dbReference>
<proteinExistence type="predicted"/>
<reference evidence="1 4" key="2">
    <citation type="submission" date="2023-11" db="EMBL/GenBank/DDBJ databases">
        <title>MicrobeMod: A computational toolkit for identifying prokaryotic methylation and restriction-modification with nanopore sequencing.</title>
        <authorList>
            <person name="Crits-Christoph A."/>
            <person name="Kang S.C."/>
            <person name="Lee H."/>
            <person name="Ostrov N."/>
        </authorList>
    </citation>
    <scope>NUCLEOTIDE SEQUENCE [LARGE SCALE GENOMIC DNA]</scope>
    <source>
        <strain evidence="1 4">ATCC 29145</strain>
    </source>
</reference>
<dbReference type="AlphaFoldDB" id="A0A4D8QWH1"/>
<organism evidence="2 3">
    <name type="scientific">Azospirillum brasilense</name>
    <dbReference type="NCBI Taxonomy" id="192"/>
    <lineage>
        <taxon>Bacteria</taxon>
        <taxon>Pseudomonadati</taxon>
        <taxon>Pseudomonadota</taxon>
        <taxon>Alphaproteobacteria</taxon>
        <taxon>Rhodospirillales</taxon>
        <taxon>Azospirillaceae</taxon>
        <taxon>Azospirillum</taxon>
    </lineage>
</organism>
<keyword evidence="2" id="KW-0614">Plasmid</keyword>
<accession>A0A4D8QWH1</accession>
<evidence type="ECO:0000313" key="1">
    <source>
        <dbReference type="EMBL" id="MDX5949672.1"/>
    </source>
</evidence>
<geneLocation type="plasmid" evidence="2 3">
    <name>p3</name>
</geneLocation>
<dbReference type="GeneID" id="56447923"/>
<protein>
    <submittedName>
        <fullName evidence="2">Uncharacterized protein</fullName>
    </submittedName>
</protein>
<dbReference type="Proteomes" id="UP000298774">
    <property type="component" value="Plasmid p3"/>
</dbReference>
<reference evidence="2 3" key="1">
    <citation type="submission" date="2018-09" db="EMBL/GenBank/DDBJ databases">
        <title>Whole genome based analysis of evolution and adaptive divergence in Indian and Brazilian strains of Azospirillum brasilense.</title>
        <authorList>
            <person name="Singh C."/>
            <person name="Tripathi A.K."/>
        </authorList>
    </citation>
    <scope>NUCLEOTIDE SEQUENCE [LARGE SCALE GENOMIC DNA]</scope>
    <source>
        <strain evidence="2 3">MTCC4038</strain>
        <plasmid evidence="2 3">p3</plasmid>
    </source>
</reference>
<evidence type="ECO:0000313" key="3">
    <source>
        <dbReference type="Proteomes" id="UP000298774"/>
    </source>
</evidence>
<evidence type="ECO:0000313" key="2">
    <source>
        <dbReference type="EMBL" id="QCO12903.1"/>
    </source>
</evidence>